<dbReference type="InterPro" id="IPR036291">
    <property type="entry name" value="NAD(P)-bd_dom_sf"/>
</dbReference>
<dbReference type="SUPFAM" id="SSF50129">
    <property type="entry name" value="GroES-like"/>
    <property type="match status" value="1"/>
</dbReference>
<dbReference type="InterPro" id="IPR051397">
    <property type="entry name" value="Zn-ADH-like_protein"/>
</dbReference>
<dbReference type="Pfam" id="PF08240">
    <property type="entry name" value="ADH_N"/>
    <property type="match status" value="1"/>
</dbReference>
<sequence>MRAVRVDEFGGPEVLVVRDAPDPVPGPGQVLVEVSGVNIIYLDTLIRSGLAGNHFPVTPPYVPGGGVSGRVVAGGPGTDPAWLGAEVVGETGEPDTADDRARLPVGGYAERAVVHEDALVRVPEGMNAADALALMIDGATALTLERAARFTPDSWVLVLAATGGAGSLVVQLARLAGARVIGAARGPEKLALARELGAEETVDYSEPGWVRRVAGITGNGADVVVDGAGGTLGTAAFAATADGGRFVSYGTASGEFAQVDEAEAERRGITALGLFDLDPPDGAGHRDLVRLILEEARAGHVRPHVGLTLPLERAAEAHAALEGRRVLGKVLLVP</sequence>
<dbReference type="PANTHER" id="PTHR43677">
    <property type="entry name" value="SHORT-CHAIN DEHYDROGENASE/REDUCTASE"/>
    <property type="match status" value="1"/>
</dbReference>
<dbReference type="EC" id="1.6.5.5" evidence="2"/>
<accession>A0A840W472</accession>
<reference evidence="2 3" key="1">
    <citation type="submission" date="2020-08" db="EMBL/GenBank/DDBJ databases">
        <title>Sequencing the genomes of 1000 actinobacteria strains.</title>
        <authorList>
            <person name="Klenk H.-P."/>
        </authorList>
    </citation>
    <scope>NUCLEOTIDE SEQUENCE [LARGE SCALE GENOMIC DNA]</scope>
    <source>
        <strain evidence="2 3">DSM 44598</strain>
    </source>
</reference>
<dbReference type="SMART" id="SM00829">
    <property type="entry name" value="PKS_ER"/>
    <property type="match status" value="1"/>
</dbReference>
<dbReference type="Proteomes" id="UP000579647">
    <property type="component" value="Unassembled WGS sequence"/>
</dbReference>
<dbReference type="InterPro" id="IPR013154">
    <property type="entry name" value="ADH-like_N"/>
</dbReference>
<evidence type="ECO:0000313" key="2">
    <source>
        <dbReference type="EMBL" id="MBB5491719.1"/>
    </source>
</evidence>
<gene>
    <name evidence="2" type="ORF">HNR07_002856</name>
</gene>
<dbReference type="Gene3D" id="3.90.180.10">
    <property type="entry name" value="Medium-chain alcohol dehydrogenases, catalytic domain"/>
    <property type="match status" value="1"/>
</dbReference>
<evidence type="ECO:0000259" key="1">
    <source>
        <dbReference type="SMART" id="SM00829"/>
    </source>
</evidence>
<dbReference type="InterPro" id="IPR020843">
    <property type="entry name" value="ER"/>
</dbReference>
<keyword evidence="2" id="KW-0560">Oxidoreductase</keyword>
<feature type="domain" description="Enoyl reductase (ER)" evidence="1">
    <location>
        <begin position="10"/>
        <end position="332"/>
    </location>
</feature>
<dbReference type="InterPro" id="IPR011032">
    <property type="entry name" value="GroES-like_sf"/>
</dbReference>
<protein>
    <submittedName>
        <fullName evidence="2">NADPH2:quinone reductase</fullName>
        <ecNumber evidence="2">1.6.5.5</ecNumber>
    </submittedName>
</protein>
<dbReference type="Gene3D" id="3.40.50.720">
    <property type="entry name" value="NAD(P)-binding Rossmann-like Domain"/>
    <property type="match status" value="1"/>
</dbReference>
<dbReference type="CDD" id="cd08244">
    <property type="entry name" value="MDR_enoyl_red"/>
    <property type="match status" value="1"/>
</dbReference>
<dbReference type="SUPFAM" id="SSF51735">
    <property type="entry name" value="NAD(P)-binding Rossmann-fold domains"/>
    <property type="match status" value="1"/>
</dbReference>
<evidence type="ECO:0000313" key="3">
    <source>
        <dbReference type="Proteomes" id="UP000579647"/>
    </source>
</evidence>
<organism evidence="2 3">
    <name type="scientific">Nocardiopsis metallicus</name>
    <dbReference type="NCBI Taxonomy" id="179819"/>
    <lineage>
        <taxon>Bacteria</taxon>
        <taxon>Bacillati</taxon>
        <taxon>Actinomycetota</taxon>
        <taxon>Actinomycetes</taxon>
        <taxon>Streptosporangiales</taxon>
        <taxon>Nocardiopsidaceae</taxon>
        <taxon>Nocardiopsis</taxon>
    </lineage>
</organism>
<name>A0A840W472_9ACTN</name>
<keyword evidence="3" id="KW-1185">Reference proteome</keyword>
<dbReference type="EMBL" id="JACHDO010000001">
    <property type="protein sequence ID" value="MBB5491719.1"/>
    <property type="molecule type" value="Genomic_DNA"/>
</dbReference>
<dbReference type="RefSeq" id="WP_184365348.1">
    <property type="nucleotide sequence ID" value="NZ_BAAAKM010000020.1"/>
</dbReference>
<dbReference type="GO" id="GO:0003960">
    <property type="term" value="F:quinone reductase (NADPH) activity"/>
    <property type="evidence" value="ECO:0007669"/>
    <property type="project" value="UniProtKB-EC"/>
</dbReference>
<dbReference type="AlphaFoldDB" id="A0A840W472"/>
<dbReference type="Pfam" id="PF00107">
    <property type="entry name" value="ADH_zinc_N"/>
    <property type="match status" value="1"/>
</dbReference>
<comment type="caution">
    <text evidence="2">The sequence shown here is derived from an EMBL/GenBank/DDBJ whole genome shotgun (WGS) entry which is preliminary data.</text>
</comment>
<proteinExistence type="predicted"/>
<dbReference type="InterPro" id="IPR013149">
    <property type="entry name" value="ADH-like_C"/>
</dbReference>
<dbReference type="PANTHER" id="PTHR43677:SF4">
    <property type="entry name" value="QUINONE OXIDOREDUCTASE-LIKE PROTEIN 2"/>
    <property type="match status" value="1"/>
</dbReference>